<evidence type="ECO:0000313" key="2">
    <source>
        <dbReference type="EMBL" id="OHV24408.1"/>
    </source>
</evidence>
<keyword evidence="3" id="KW-1185">Reference proteome</keyword>
<dbReference type="EMBL" id="MAXA01000235">
    <property type="protein sequence ID" value="OHV24408.1"/>
    <property type="molecule type" value="Genomic_DNA"/>
</dbReference>
<organism evidence="2 3">
    <name type="scientific">Parafrankia soli</name>
    <dbReference type="NCBI Taxonomy" id="2599596"/>
    <lineage>
        <taxon>Bacteria</taxon>
        <taxon>Bacillati</taxon>
        <taxon>Actinomycetota</taxon>
        <taxon>Actinomycetes</taxon>
        <taxon>Frankiales</taxon>
        <taxon>Frankiaceae</taxon>
        <taxon>Parafrankia</taxon>
    </lineage>
</organism>
<proteinExistence type="predicted"/>
<dbReference type="AlphaFoldDB" id="A0A1S1PNI0"/>
<reference evidence="3" key="1">
    <citation type="submission" date="2016-07" db="EMBL/GenBank/DDBJ databases">
        <title>Frankia sp. NRRL B-16219 Genome sequencing.</title>
        <authorList>
            <person name="Ghodhbane-Gtari F."/>
            <person name="Swanson E."/>
            <person name="Gueddou A."/>
            <person name="Louati M."/>
            <person name="Nouioui I."/>
            <person name="Hezbri K."/>
            <person name="Abebe-Akele F."/>
            <person name="Simpson S."/>
            <person name="Morris K."/>
            <person name="Thomas K."/>
            <person name="Gtari M."/>
            <person name="Tisa L.S."/>
        </authorList>
    </citation>
    <scope>NUCLEOTIDE SEQUENCE [LARGE SCALE GENOMIC DNA]</scope>
    <source>
        <strain evidence="3">NRRL B-16219</strain>
    </source>
</reference>
<evidence type="ECO:0000256" key="1">
    <source>
        <dbReference type="SAM" id="MobiDB-lite"/>
    </source>
</evidence>
<dbReference type="Proteomes" id="UP000179769">
    <property type="component" value="Unassembled WGS sequence"/>
</dbReference>
<feature type="region of interest" description="Disordered" evidence="1">
    <location>
        <begin position="46"/>
        <end position="70"/>
    </location>
</feature>
<comment type="caution">
    <text evidence="2">The sequence shown here is derived from an EMBL/GenBank/DDBJ whole genome shotgun (WGS) entry which is preliminary data.</text>
</comment>
<accession>A0A1S1PNI0</accession>
<evidence type="ECO:0000313" key="3">
    <source>
        <dbReference type="Proteomes" id="UP000179769"/>
    </source>
</evidence>
<name>A0A1S1PNI0_9ACTN</name>
<gene>
    <name evidence="2" type="ORF">BBK14_06020</name>
</gene>
<protein>
    <submittedName>
        <fullName evidence="2">Uncharacterized protein</fullName>
    </submittedName>
</protein>
<sequence length="172" mass="18138">MWSSSQWTARRAHPGMRQVRSRAHVTYLRRGGVPAVGDVEEDAALVGQESPPGRPWPSGHLAGDSSGDGADTWDLTGLRRYAEQCGHGHDHLDVAGERPAVLGSSGEQVDDDVGPDLVRRPFVVGIPGGDDLAGHLVDSPVAGVCLLRREQRGQRAAALLAGTNPDPSRGSS</sequence>